<keyword evidence="2" id="KW-1185">Reference proteome</keyword>
<accession>A0A0C2MWM2</accession>
<organism evidence="1 2">
    <name type="scientific">Thelohanellus kitauei</name>
    <name type="common">Myxosporean</name>
    <dbReference type="NCBI Taxonomy" id="669202"/>
    <lineage>
        <taxon>Eukaryota</taxon>
        <taxon>Metazoa</taxon>
        <taxon>Cnidaria</taxon>
        <taxon>Myxozoa</taxon>
        <taxon>Myxosporea</taxon>
        <taxon>Bivalvulida</taxon>
        <taxon>Platysporina</taxon>
        <taxon>Myxobolidae</taxon>
        <taxon>Thelohanellus</taxon>
    </lineage>
</organism>
<reference evidence="1 2" key="1">
    <citation type="journal article" date="2014" name="Genome Biol. Evol.">
        <title>The genome of the myxosporean Thelohanellus kitauei shows adaptations to nutrient acquisition within its fish host.</title>
        <authorList>
            <person name="Yang Y."/>
            <person name="Xiong J."/>
            <person name="Zhou Z."/>
            <person name="Huo F."/>
            <person name="Miao W."/>
            <person name="Ran C."/>
            <person name="Liu Y."/>
            <person name="Zhang J."/>
            <person name="Feng J."/>
            <person name="Wang M."/>
            <person name="Wang M."/>
            <person name="Wang L."/>
            <person name="Yao B."/>
        </authorList>
    </citation>
    <scope>NUCLEOTIDE SEQUENCE [LARGE SCALE GENOMIC DNA]</scope>
    <source>
        <strain evidence="1">Wuqing</strain>
    </source>
</reference>
<dbReference type="AlphaFoldDB" id="A0A0C2MWM2"/>
<sequence length="663" mass="78522">MDTKNIVNVTFVARLRQKHIRVSVATSGMQSQCSKMWNRQTYAYLRAQKYSPSYGCCQNIYRPNDCVNILKPVFHYDSKRSPCHQNTPSYESECGHKTSQRYFKIPRKDYGCPISPFGWHHNRRIHEIDLKIPRSDSTSASSRYQSYQEVQTGGCDQPDKRYEFDHKYLRSAFDQHIYMSRSRLETHKLEFDDHQTSAKHQILRHALDPLSQTSKCKHDNAKSWYNQHMPIYGYGYEFHSYIEDEDYLQHRRDLEIPVYGCDEDVHCSRFDRDFEESESDFDTQESGYEDLSDEYHCEHHSRESEFDENNEEFEGDLDTVECDSIYREDDGEYEFEHGTTQSVFDDDTHESKIEDEKEQSGFGQDTELSIYDTEEPEHGKDIKKSEYVHDTTQSYLKLDHEKSRLYGDTRGIEYDSKYLTPRYSSDSTIFSEKSDNTNIAFVTTMSFKHPSTTEDYIASNDVLTIHDTNINTKSEYKYDDNTQHGDVHEKSETSYIDKEKVTEYLYEQERDMWHTSNAEFMVFDKNQIIENIKFLEEKKKPIYEEFITLETEYNKTDDILNEITTNMSFLEDQINAFENFNVQDIDTENNTEEYNRLDFLKSELQKKHDNLDIVYQEMYKHIAKLGGLLYQKLDQLMPINDEIKRLSAQLTNLESISDDQNHA</sequence>
<name>A0A0C2MWM2_THEKT</name>
<evidence type="ECO:0000313" key="1">
    <source>
        <dbReference type="EMBL" id="KII66007.1"/>
    </source>
</evidence>
<dbReference type="Proteomes" id="UP000031668">
    <property type="component" value="Unassembled WGS sequence"/>
</dbReference>
<evidence type="ECO:0000313" key="2">
    <source>
        <dbReference type="Proteomes" id="UP000031668"/>
    </source>
</evidence>
<dbReference type="EMBL" id="JWZT01003642">
    <property type="protein sequence ID" value="KII66007.1"/>
    <property type="molecule type" value="Genomic_DNA"/>
</dbReference>
<comment type="caution">
    <text evidence="1">The sequence shown here is derived from an EMBL/GenBank/DDBJ whole genome shotgun (WGS) entry which is preliminary data.</text>
</comment>
<gene>
    <name evidence="1" type="ORF">RF11_10848</name>
</gene>
<proteinExistence type="predicted"/>
<protein>
    <submittedName>
        <fullName evidence="1">Uncharacterized protein</fullName>
    </submittedName>
</protein>